<evidence type="ECO:0000313" key="1">
    <source>
        <dbReference type="EMBL" id="KAK8211535.1"/>
    </source>
</evidence>
<comment type="caution">
    <text evidence="1">The sequence shown here is derived from an EMBL/GenBank/DDBJ whole genome shotgun (WGS) entry which is preliminary data.</text>
</comment>
<gene>
    <name evidence="1" type="ORF">M8818_003188</name>
</gene>
<accession>A0ACC3SH74</accession>
<sequence length="308" mass="32975">MSEALTVTRPLLAPNSIDIPEHASSQSLEQAHETLHFFCDDRDTLPPSHASSSRPQLAHLRVRFIGLNSIFEGRPTNSCIDHISPMLTPLGLLLAFTASIHALDTLTITSLLTTIPSGYTTTNLTTTFALSPITLTSALAPITCSTSFLPTKAPTSFLPCSNPAYAFRFTDPAATACGFEMEIAVTVPLATTGSGTGETVTLAKVLADQEDSNATPPREAMLLKAALLPMLMSESRTVTNIEMTMELSGMSQPFGTWETQAENGEPWSLAKEKSCLDADAMMVMQENVAMIMTIAVIALVAAREPVEL</sequence>
<reference evidence="1" key="1">
    <citation type="submission" date="2024-02" db="EMBL/GenBank/DDBJ databases">
        <title>Metagenome Assembled Genome of Zalaria obscura JY119.</title>
        <authorList>
            <person name="Vighnesh L."/>
            <person name="Jagadeeshwari U."/>
            <person name="Venkata Ramana C."/>
            <person name="Sasikala C."/>
        </authorList>
    </citation>
    <scope>NUCLEOTIDE SEQUENCE</scope>
    <source>
        <strain evidence="1">JY119</strain>
    </source>
</reference>
<dbReference type="Proteomes" id="UP001320706">
    <property type="component" value="Unassembled WGS sequence"/>
</dbReference>
<dbReference type="EMBL" id="JAMKPW020000013">
    <property type="protein sequence ID" value="KAK8211535.1"/>
    <property type="molecule type" value="Genomic_DNA"/>
</dbReference>
<organism evidence="1 2">
    <name type="scientific">Zalaria obscura</name>
    <dbReference type="NCBI Taxonomy" id="2024903"/>
    <lineage>
        <taxon>Eukaryota</taxon>
        <taxon>Fungi</taxon>
        <taxon>Dikarya</taxon>
        <taxon>Ascomycota</taxon>
        <taxon>Pezizomycotina</taxon>
        <taxon>Dothideomycetes</taxon>
        <taxon>Dothideomycetidae</taxon>
        <taxon>Dothideales</taxon>
        <taxon>Zalariaceae</taxon>
        <taxon>Zalaria</taxon>
    </lineage>
</organism>
<keyword evidence="2" id="KW-1185">Reference proteome</keyword>
<name>A0ACC3SH74_9PEZI</name>
<proteinExistence type="predicted"/>
<evidence type="ECO:0000313" key="2">
    <source>
        <dbReference type="Proteomes" id="UP001320706"/>
    </source>
</evidence>
<protein>
    <submittedName>
        <fullName evidence="1">Uncharacterized protein</fullName>
    </submittedName>
</protein>